<dbReference type="AlphaFoldDB" id="A0A975BKV4"/>
<sequence>MATRKHYKAEQEDMKKKLKMFTCCQAESGNSCPGTLSPTGKAV</sequence>
<reference evidence="1" key="1">
    <citation type="journal article" date="2021" name="Microb. Physiol.">
        <title>Proteogenomic Insights into the Physiology of Marine, Sulfate-Reducing, Filamentous Desulfonema limicola and Desulfonema magnum.</title>
        <authorList>
            <person name="Schnaars V."/>
            <person name="Wohlbrand L."/>
            <person name="Scheve S."/>
            <person name="Hinrichs C."/>
            <person name="Reinhardt R."/>
            <person name="Rabus R."/>
        </authorList>
    </citation>
    <scope>NUCLEOTIDE SEQUENCE</scope>
    <source>
        <strain evidence="1">4be13</strain>
    </source>
</reference>
<dbReference type="KEGG" id="dmm:dnm_033080"/>
<protein>
    <submittedName>
        <fullName evidence="1">Uncharacterized protein</fullName>
    </submittedName>
</protein>
<evidence type="ECO:0000313" key="1">
    <source>
        <dbReference type="EMBL" id="QTA87278.1"/>
    </source>
</evidence>
<accession>A0A975BKV4</accession>
<proteinExistence type="predicted"/>
<dbReference type="Proteomes" id="UP000663722">
    <property type="component" value="Chromosome"/>
</dbReference>
<dbReference type="EMBL" id="CP061800">
    <property type="protein sequence ID" value="QTA87278.1"/>
    <property type="molecule type" value="Genomic_DNA"/>
</dbReference>
<name>A0A975BKV4_9BACT</name>
<evidence type="ECO:0000313" key="2">
    <source>
        <dbReference type="Proteomes" id="UP000663722"/>
    </source>
</evidence>
<organism evidence="1 2">
    <name type="scientific">Desulfonema magnum</name>
    <dbReference type="NCBI Taxonomy" id="45655"/>
    <lineage>
        <taxon>Bacteria</taxon>
        <taxon>Pseudomonadati</taxon>
        <taxon>Thermodesulfobacteriota</taxon>
        <taxon>Desulfobacteria</taxon>
        <taxon>Desulfobacterales</taxon>
        <taxon>Desulfococcaceae</taxon>
        <taxon>Desulfonema</taxon>
    </lineage>
</organism>
<keyword evidence="2" id="KW-1185">Reference proteome</keyword>
<gene>
    <name evidence="1" type="ORF">dnm_033080</name>
</gene>